<evidence type="ECO:0000313" key="5">
    <source>
        <dbReference type="EMBL" id="MTD19312.1"/>
    </source>
</evidence>
<name>A0A7X2RSU0_9PSED</name>
<organism evidence="5 6">
    <name type="scientific">Pseudomonas karstica</name>
    <dbReference type="NCBI Taxonomy" id="1055468"/>
    <lineage>
        <taxon>Bacteria</taxon>
        <taxon>Pseudomonadati</taxon>
        <taxon>Pseudomonadota</taxon>
        <taxon>Gammaproteobacteria</taxon>
        <taxon>Pseudomonadales</taxon>
        <taxon>Pseudomonadaceae</taxon>
        <taxon>Pseudomonas</taxon>
    </lineage>
</organism>
<sequence length="222" mass="23619">MANLNITPTLSIAGTRGIFLNAAQAHADCQVQNKIIALAERVALLPHILEAVPGVNSLLVVYDPMKQQPGALMDQLATLWQQTPATQIQGTTFEIPVYYGGTKGEDLPAAAKHCGMSVEEFIQVHSACEYQVACIGAMPGFPYLTGLDPRIAIARRSTPRLSLESGSITIGGSHAGITPCRAPSGWHVIGHTPTTLFDAKASKAALLRPGDRIRFIVEGIAQ</sequence>
<dbReference type="Pfam" id="PF02682">
    <property type="entry name" value="CT_C_D"/>
    <property type="match status" value="1"/>
</dbReference>
<proteinExistence type="predicted"/>
<reference evidence="5 6" key="1">
    <citation type="submission" date="2019-11" db="EMBL/GenBank/DDBJ databases">
        <title>Pseudmonas karstica sp. nov. and Pseudomonas spelaei sp. nov. from caves.</title>
        <authorList>
            <person name="Zeman M."/>
        </authorList>
    </citation>
    <scope>NUCLEOTIDE SEQUENCE [LARGE SCALE GENOMIC DNA]</scope>
    <source>
        <strain evidence="5 6">CCM 7891</strain>
    </source>
</reference>
<evidence type="ECO:0000313" key="6">
    <source>
        <dbReference type="Proteomes" id="UP000431485"/>
    </source>
</evidence>
<evidence type="ECO:0000256" key="2">
    <source>
        <dbReference type="ARBA" id="ARBA00022801"/>
    </source>
</evidence>
<dbReference type="InterPro" id="IPR003833">
    <property type="entry name" value="CT_C_D"/>
</dbReference>
<comment type="caution">
    <text evidence="5">The sequence shown here is derived from an EMBL/GenBank/DDBJ whole genome shotgun (WGS) entry which is preliminary data.</text>
</comment>
<keyword evidence="2 5" id="KW-0378">Hydrolase</keyword>
<protein>
    <submittedName>
        <fullName evidence="5">5-oxoprolinase subunit PxpB</fullName>
        <ecNumber evidence="5">3.5.2.9</ecNumber>
    </submittedName>
</protein>
<keyword evidence="1" id="KW-0547">Nucleotide-binding</keyword>
<dbReference type="PANTHER" id="PTHR34698">
    <property type="entry name" value="5-OXOPROLINASE SUBUNIT B"/>
    <property type="match status" value="1"/>
</dbReference>
<gene>
    <name evidence="5" type="primary">pxpB</name>
    <name evidence="5" type="ORF">GIR22_09150</name>
</gene>
<evidence type="ECO:0000256" key="3">
    <source>
        <dbReference type="ARBA" id="ARBA00022840"/>
    </source>
</evidence>
<dbReference type="SMART" id="SM00796">
    <property type="entry name" value="AHS1"/>
    <property type="match status" value="1"/>
</dbReference>
<keyword evidence="6" id="KW-1185">Reference proteome</keyword>
<keyword evidence="3" id="KW-0067">ATP-binding</keyword>
<dbReference type="InterPro" id="IPR029000">
    <property type="entry name" value="Cyclophilin-like_dom_sf"/>
</dbReference>
<dbReference type="Gene3D" id="3.30.1360.40">
    <property type="match status" value="1"/>
</dbReference>
<dbReference type="EMBL" id="WLYI01000010">
    <property type="protein sequence ID" value="MTD19312.1"/>
    <property type="molecule type" value="Genomic_DNA"/>
</dbReference>
<dbReference type="AlphaFoldDB" id="A0A7X2RSU0"/>
<dbReference type="InterPro" id="IPR010016">
    <property type="entry name" value="PxpB"/>
</dbReference>
<dbReference type="Proteomes" id="UP000431485">
    <property type="component" value="Unassembled WGS sequence"/>
</dbReference>
<dbReference type="PANTHER" id="PTHR34698:SF2">
    <property type="entry name" value="5-OXOPROLINASE SUBUNIT B"/>
    <property type="match status" value="1"/>
</dbReference>
<dbReference type="RefSeq" id="WP_154743023.1">
    <property type="nucleotide sequence ID" value="NZ_JBHSTG010000041.1"/>
</dbReference>
<dbReference type="SUPFAM" id="SSF160467">
    <property type="entry name" value="PH0987 N-terminal domain-like"/>
    <property type="match status" value="1"/>
</dbReference>
<accession>A0A7X2RSU0</accession>
<dbReference type="SUPFAM" id="SSF50891">
    <property type="entry name" value="Cyclophilin-like"/>
    <property type="match status" value="1"/>
</dbReference>
<dbReference type="GO" id="GO:0005524">
    <property type="term" value="F:ATP binding"/>
    <property type="evidence" value="ECO:0007669"/>
    <property type="project" value="UniProtKB-KW"/>
</dbReference>
<dbReference type="NCBIfam" id="TIGR00370">
    <property type="entry name" value="5-oxoprolinase subunit PxpB"/>
    <property type="match status" value="1"/>
</dbReference>
<feature type="domain" description="Carboxyltransferase" evidence="4">
    <location>
        <begin position="8"/>
        <end position="207"/>
    </location>
</feature>
<dbReference type="EC" id="3.5.2.9" evidence="5"/>
<dbReference type="Gene3D" id="2.40.100.10">
    <property type="entry name" value="Cyclophilin-like"/>
    <property type="match status" value="1"/>
</dbReference>
<dbReference type="OrthoDB" id="9778567at2"/>
<evidence type="ECO:0000259" key="4">
    <source>
        <dbReference type="SMART" id="SM00796"/>
    </source>
</evidence>
<evidence type="ECO:0000256" key="1">
    <source>
        <dbReference type="ARBA" id="ARBA00022741"/>
    </source>
</evidence>
<dbReference type="GO" id="GO:0017168">
    <property type="term" value="F:5-oxoprolinase (ATP-hydrolyzing) activity"/>
    <property type="evidence" value="ECO:0007669"/>
    <property type="project" value="UniProtKB-EC"/>
</dbReference>